<feature type="domain" description="Helix-hairpin-helix DNA-binding motif class 1" evidence="3">
    <location>
        <begin position="205"/>
        <end position="224"/>
    </location>
</feature>
<dbReference type="InterPro" id="IPR010994">
    <property type="entry name" value="RuvA_2-like"/>
</dbReference>
<dbReference type="EMBL" id="CP060716">
    <property type="protein sequence ID" value="QNN63085.1"/>
    <property type="molecule type" value="Genomic_DNA"/>
</dbReference>
<dbReference type="Pfam" id="PF12836">
    <property type="entry name" value="HHH_3"/>
    <property type="match status" value="1"/>
</dbReference>
<dbReference type="NCBIfam" id="TIGR00426">
    <property type="entry name" value="competence protein ComEA helix-hairpin-helix repeat region"/>
    <property type="match status" value="1"/>
</dbReference>
<dbReference type="Pfam" id="PF10531">
    <property type="entry name" value="SLBB"/>
    <property type="match status" value="1"/>
</dbReference>
<dbReference type="SMART" id="SM00278">
    <property type="entry name" value="HhH1"/>
    <property type="match status" value="2"/>
</dbReference>
<keyword evidence="5" id="KW-1185">Reference proteome</keyword>
<dbReference type="GO" id="GO:0015627">
    <property type="term" value="C:type II protein secretion system complex"/>
    <property type="evidence" value="ECO:0007669"/>
    <property type="project" value="TreeGrafter"/>
</dbReference>
<dbReference type="PANTHER" id="PTHR21180">
    <property type="entry name" value="ENDONUCLEASE/EXONUCLEASE/PHOSPHATASE FAMILY DOMAIN-CONTAINING PROTEIN 1"/>
    <property type="match status" value="1"/>
</dbReference>
<keyword evidence="2" id="KW-0472">Membrane</keyword>
<accession>A0A7G9S5G0</accession>
<dbReference type="GO" id="GO:0006281">
    <property type="term" value="P:DNA repair"/>
    <property type="evidence" value="ECO:0007669"/>
    <property type="project" value="InterPro"/>
</dbReference>
<gene>
    <name evidence="4" type="ORF">H9L06_01530</name>
</gene>
<dbReference type="Gene3D" id="3.10.560.10">
    <property type="entry name" value="Outer membrane lipoprotein wza domain like"/>
    <property type="match status" value="1"/>
</dbReference>
<proteinExistence type="predicted"/>
<evidence type="ECO:0000256" key="1">
    <source>
        <dbReference type="SAM" id="MobiDB-lite"/>
    </source>
</evidence>
<keyword evidence="2" id="KW-1133">Transmembrane helix</keyword>
<dbReference type="InterPro" id="IPR051675">
    <property type="entry name" value="Endo/Exo/Phosphatase_dom_1"/>
</dbReference>
<feature type="region of interest" description="Disordered" evidence="1">
    <location>
        <begin position="1"/>
        <end position="37"/>
    </location>
</feature>
<evidence type="ECO:0000313" key="5">
    <source>
        <dbReference type="Proteomes" id="UP000515934"/>
    </source>
</evidence>
<name>A0A7G9S5G0_9MICO</name>
<evidence type="ECO:0000259" key="3">
    <source>
        <dbReference type="SMART" id="SM00278"/>
    </source>
</evidence>
<dbReference type="InterPro" id="IPR004509">
    <property type="entry name" value="Competence_ComEA_HhH"/>
</dbReference>
<dbReference type="GO" id="GO:0003677">
    <property type="term" value="F:DNA binding"/>
    <property type="evidence" value="ECO:0007669"/>
    <property type="project" value="InterPro"/>
</dbReference>
<evidence type="ECO:0000313" key="4">
    <source>
        <dbReference type="EMBL" id="QNN63085.1"/>
    </source>
</evidence>
<organism evidence="4 5">
    <name type="scientific">Leucobacter denitrificans</name>
    <dbReference type="NCBI Taxonomy" id="683042"/>
    <lineage>
        <taxon>Bacteria</taxon>
        <taxon>Bacillati</taxon>
        <taxon>Actinomycetota</taxon>
        <taxon>Actinomycetes</taxon>
        <taxon>Micrococcales</taxon>
        <taxon>Microbacteriaceae</taxon>
        <taxon>Leucobacter</taxon>
    </lineage>
</organism>
<protein>
    <submittedName>
        <fullName evidence="4">Helix-hairpin-helix domain-containing protein</fullName>
    </submittedName>
</protein>
<evidence type="ECO:0000256" key="2">
    <source>
        <dbReference type="SAM" id="Phobius"/>
    </source>
</evidence>
<dbReference type="InterPro" id="IPR019554">
    <property type="entry name" value="Soluble_ligand-bd"/>
</dbReference>
<dbReference type="Gene3D" id="1.10.150.280">
    <property type="entry name" value="AF1531-like domain"/>
    <property type="match status" value="1"/>
</dbReference>
<keyword evidence="2" id="KW-0812">Transmembrane</keyword>
<feature type="domain" description="Helix-hairpin-helix DNA-binding motif class 1" evidence="3">
    <location>
        <begin position="235"/>
        <end position="254"/>
    </location>
</feature>
<dbReference type="InterPro" id="IPR003583">
    <property type="entry name" value="Hlx-hairpin-Hlx_DNA-bd_motif"/>
</dbReference>
<dbReference type="SUPFAM" id="SSF47781">
    <property type="entry name" value="RuvA domain 2-like"/>
    <property type="match status" value="1"/>
</dbReference>
<sequence length="257" mass="26773">MQQQSEADRNHQSATQGRWGRSPVAHADEPTPLTWEPRPTIRASLTRALSLPALIGIGVFLVVAIATTVILLQGQGANSGGVLAQQAIGPVATQNSTQTKKDKDESKLEAQIFVHVVGEVLHPGLVELPEGARVLDAIEAAGGANTEAGLEGVNLARVVSDGEQIAVPTLETAEQLAAGIPIAPESASGGSANGGVLNLNQATAEQLEQLPKIGPALAQRIIDWRDANGSFSSVDQLLEVSGIGEKTLDQFRDRVGV</sequence>
<reference evidence="4 5" key="1">
    <citation type="submission" date="2020-08" db="EMBL/GenBank/DDBJ databases">
        <title>Genome sequence of Leucobacter denitrificans KACC 14055T.</title>
        <authorList>
            <person name="Hyun D.-W."/>
            <person name="Bae J.-W."/>
        </authorList>
    </citation>
    <scope>NUCLEOTIDE SEQUENCE [LARGE SCALE GENOMIC DNA]</scope>
    <source>
        <strain evidence="4 5">KACC 14055</strain>
    </source>
</reference>
<feature type="compositionally biased region" description="Basic and acidic residues" evidence="1">
    <location>
        <begin position="1"/>
        <end position="11"/>
    </location>
</feature>
<dbReference type="GO" id="GO:0015628">
    <property type="term" value="P:protein secretion by the type II secretion system"/>
    <property type="evidence" value="ECO:0007669"/>
    <property type="project" value="TreeGrafter"/>
</dbReference>
<dbReference type="KEGG" id="ldn:H9L06_01530"/>
<feature type="transmembrane region" description="Helical" evidence="2">
    <location>
        <begin position="48"/>
        <end position="72"/>
    </location>
</feature>
<dbReference type="AlphaFoldDB" id="A0A7G9S5G0"/>
<dbReference type="Proteomes" id="UP000515934">
    <property type="component" value="Chromosome"/>
</dbReference>
<dbReference type="PANTHER" id="PTHR21180:SF32">
    <property type="entry name" value="ENDONUCLEASE_EXONUCLEASE_PHOSPHATASE FAMILY DOMAIN-CONTAINING PROTEIN 1"/>
    <property type="match status" value="1"/>
</dbReference>